<protein>
    <submittedName>
        <fullName evidence="1">Uncharacterized protein</fullName>
    </submittedName>
</protein>
<keyword evidence="2" id="KW-1185">Reference proteome</keyword>
<proteinExistence type="predicted"/>
<dbReference type="AlphaFoldDB" id="A0A562PYV4"/>
<accession>A0A562PYV4</accession>
<organism evidence="1 2">
    <name type="scientific">Pseudomonas duriflava</name>
    <dbReference type="NCBI Taxonomy" id="459528"/>
    <lineage>
        <taxon>Bacteria</taxon>
        <taxon>Pseudomonadati</taxon>
        <taxon>Pseudomonadota</taxon>
        <taxon>Gammaproteobacteria</taxon>
        <taxon>Pseudomonadales</taxon>
        <taxon>Pseudomonadaceae</taxon>
        <taxon>Pseudomonas</taxon>
    </lineage>
</organism>
<name>A0A562PYV4_9PSED</name>
<gene>
    <name evidence="1" type="ORF">IQ22_03920</name>
</gene>
<evidence type="ECO:0000313" key="2">
    <source>
        <dbReference type="Proteomes" id="UP000316905"/>
    </source>
</evidence>
<comment type="caution">
    <text evidence="1">The sequence shown here is derived from an EMBL/GenBank/DDBJ whole genome shotgun (WGS) entry which is preliminary data.</text>
</comment>
<dbReference type="EMBL" id="VLKY01000016">
    <property type="protein sequence ID" value="TWI49597.1"/>
    <property type="molecule type" value="Genomic_DNA"/>
</dbReference>
<evidence type="ECO:0000313" key="1">
    <source>
        <dbReference type="EMBL" id="TWI49597.1"/>
    </source>
</evidence>
<dbReference type="Proteomes" id="UP000316905">
    <property type="component" value="Unassembled WGS sequence"/>
</dbReference>
<reference evidence="1 2" key="1">
    <citation type="journal article" date="2015" name="Stand. Genomic Sci.">
        <title>Genomic Encyclopedia of Bacterial and Archaeal Type Strains, Phase III: the genomes of soil and plant-associated and newly described type strains.</title>
        <authorList>
            <person name="Whitman W.B."/>
            <person name="Woyke T."/>
            <person name="Klenk H.P."/>
            <person name="Zhou Y."/>
            <person name="Lilburn T.G."/>
            <person name="Beck B.J."/>
            <person name="De Vos P."/>
            <person name="Vandamme P."/>
            <person name="Eisen J.A."/>
            <person name="Garrity G."/>
            <person name="Hugenholtz P."/>
            <person name="Kyrpides N.C."/>
        </authorList>
    </citation>
    <scope>NUCLEOTIDE SEQUENCE [LARGE SCALE GENOMIC DNA]</scope>
    <source>
        <strain evidence="1 2">CGMCC 1.6858</strain>
    </source>
</reference>
<sequence>MQVHFLVNGNGDWHVDTATTVISFLSYGIPDRRKPGLLIRPQLDYFEGIQHTCALIQGEVSSLRKTQPFDNVVSNIYMG</sequence>